<accession>A0AAN7YXH6</accession>
<feature type="region of interest" description="Disordered" evidence="1">
    <location>
        <begin position="374"/>
        <end position="426"/>
    </location>
</feature>
<dbReference type="Pfam" id="PF00651">
    <property type="entry name" value="BTB"/>
    <property type="match status" value="1"/>
</dbReference>
<dbReference type="PANTHER" id="PTHR45774">
    <property type="entry name" value="BTB/POZ DOMAIN-CONTAINING"/>
    <property type="match status" value="1"/>
</dbReference>
<dbReference type="Gene3D" id="1.25.40.420">
    <property type="match status" value="1"/>
</dbReference>
<feature type="compositionally biased region" description="Acidic residues" evidence="1">
    <location>
        <begin position="387"/>
        <end position="424"/>
    </location>
</feature>
<evidence type="ECO:0000256" key="1">
    <source>
        <dbReference type="SAM" id="MobiDB-lite"/>
    </source>
</evidence>
<evidence type="ECO:0000259" key="2">
    <source>
        <dbReference type="PROSITE" id="PS50097"/>
    </source>
</evidence>
<dbReference type="InterPro" id="IPR011705">
    <property type="entry name" value="BACK"/>
</dbReference>
<proteinExistence type="predicted"/>
<feature type="region of interest" description="Disordered" evidence="1">
    <location>
        <begin position="9"/>
        <end position="36"/>
    </location>
</feature>
<dbReference type="Gene3D" id="3.30.710.10">
    <property type="entry name" value="Potassium Channel Kv1.1, Chain A"/>
    <property type="match status" value="1"/>
</dbReference>
<feature type="compositionally biased region" description="Polar residues" evidence="1">
    <location>
        <begin position="53"/>
        <end position="68"/>
    </location>
</feature>
<protein>
    <recommendedName>
        <fullName evidence="2">BTB domain-containing protein</fullName>
    </recommendedName>
</protein>
<reference evidence="3 4" key="1">
    <citation type="submission" date="2023-11" db="EMBL/GenBank/DDBJ databases">
        <title>Dfirmibasis_genome.</title>
        <authorList>
            <person name="Edelbroek B."/>
            <person name="Kjellin J."/>
            <person name="Jerlstrom-Hultqvist J."/>
            <person name="Soderbom F."/>
        </authorList>
    </citation>
    <scope>NUCLEOTIDE SEQUENCE [LARGE SCALE GENOMIC DNA]</scope>
    <source>
        <strain evidence="3 4">TNS-C-14</strain>
    </source>
</reference>
<gene>
    <name evidence="3" type="ORF">RB653_003874</name>
</gene>
<dbReference type="SUPFAM" id="SSF54695">
    <property type="entry name" value="POZ domain"/>
    <property type="match status" value="1"/>
</dbReference>
<dbReference type="EMBL" id="JAVFKY010000001">
    <property type="protein sequence ID" value="KAK5582291.1"/>
    <property type="molecule type" value="Genomic_DNA"/>
</dbReference>
<dbReference type="SUPFAM" id="SSF49599">
    <property type="entry name" value="TRAF domain-like"/>
    <property type="match status" value="1"/>
</dbReference>
<dbReference type="CDD" id="cd18314">
    <property type="entry name" value="BTB_POZ_trishanku-like"/>
    <property type="match status" value="1"/>
</dbReference>
<dbReference type="SMART" id="SM00225">
    <property type="entry name" value="BTB"/>
    <property type="match status" value="1"/>
</dbReference>
<name>A0AAN7YXH6_9MYCE</name>
<dbReference type="InterPro" id="IPR002083">
    <property type="entry name" value="MATH/TRAF_dom"/>
</dbReference>
<dbReference type="InterPro" id="IPR000210">
    <property type="entry name" value="BTB/POZ_dom"/>
</dbReference>
<feature type="domain" description="BTB" evidence="2">
    <location>
        <begin position="105"/>
        <end position="172"/>
    </location>
</feature>
<evidence type="ECO:0000313" key="4">
    <source>
        <dbReference type="Proteomes" id="UP001344447"/>
    </source>
</evidence>
<sequence length="668" mass="76283">MEIEPVVRISFNGNNQNNTNNSNNNNNNSSNINSTNKASVKKPINQKMISNINNQKSPNPLNSSVDDINNNNNNGTDEDIIKLARDLTNTFGILLGDSDQPSQFSDVIFKVGDRRFFASKIMLVARSEYFKAMFTGSMKESSIKEITLEGVDPDVFFTVLKYICIGILDLDYDHRMVSSIYQYCDLLGLQRGKELSLATMGKIAQMYLEKPDVESALLLWDSLNQSAIPVEGVHPHLRAFVLQYASISLHCDAFYSISLTTLVQMLRNDGLRMEELDILDCVIDWCRENSQQQQQQLQQSANGANGKTHSKRSSSSHMKKHDGDGGSDGSCSSRCSSRRNSLTLKDHYRQHIGNGGNYNNNDCHSDTEETFSDIDDEEHRNGGGVGDDFENDSDQDDDDDDEDDEDDDFTDDDDKDDSANDDYEYSTNKDDLDIIEDWDTTIDKNLLDEVLPLIRWENMNIGEAFERLDNLKIIPDKEISNLLRHILKSNRGESFSFLGYRYRRPRNNRKRPYPIEFLLGITQAFDSNVTNEIIPLNSFSSEFGQSTNQFLYRIKKDIKLPANLERFSFKDREFFVQLKEREKGQLAVYLAFGSKLTKPLAISVLASVIGFRFQDSIEFSFKKMFDEGFDSAWGWPKFISLDTLYKQDKYSHYSDSFCLLIELTSQWG</sequence>
<dbReference type="Proteomes" id="UP001344447">
    <property type="component" value="Unassembled WGS sequence"/>
</dbReference>
<dbReference type="CDD" id="cd00121">
    <property type="entry name" value="MATH"/>
    <property type="match status" value="1"/>
</dbReference>
<feature type="compositionally biased region" description="Basic residues" evidence="1">
    <location>
        <begin position="308"/>
        <end position="320"/>
    </location>
</feature>
<dbReference type="AlphaFoldDB" id="A0AAN7YXH6"/>
<feature type="region of interest" description="Disordered" evidence="1">
    <location>
        <begin position="53"/>
        <end position="74"/>
    </location>
</feature>
<organism evidence="3 4">
    <name type="scientific">Dictyostelium firmibasis</name>
    <dbReference type="NCBI Taxonomy" id="79012"/>
    <lineage>
        <taxon>Eukaryota</taxon>
        <taxon>Amoebozoa</taxon>
        <taxon>Evosea</taxon>
        <taxon>Eumycetozoa</taxon>
        <taxon>Dictyostelia</taxon>
        <taxon>Dictyosteliales</taxon>
        <taxon>Dictyosteliaceae</taxon>
        <taxon>Dictyostelium</taxon>
    </lineage>
</organism>
<feature type="compositionally biased region" description="Low complexity" evidence="1">
    <location>
        <begin position="12"/>
        <end position="36"/>
    </location>
</feature>
<dbReference type="FunFam" id="3.30.710.10:FF:000390">
    <property type="entry name" value="AGAP000475-PA"/>
    <property type="match status" value="1"/>
</dbReference>
<comment type="caution">
    <text evidence="3">The sequence shown here is derived from an EMBL/GenBank/DDBJ whole genome shotgun (WGS) entry which is preliminary data.</text>
</comment>
<dbReference type="PANTHER" id="PTHR45774:SF3">
    <property type="entry name" value="BTB (POZ) DOMAIN-CONTAINING 2B-RELATED"/>
    <property type="match status" value="1"/>
</dbReference>
<keyword evidence="4" id="KW-1185">Reference proteome</keyword>
<evidence type="ECO:0000313" key="3">
    <source>
        <dbReference type="EMBL" id="KAK5582291.1"/>
    </source>
</evidence>
<dbReference type="PROSITE" id="PS50097">
    <property type="entry name" value="BTB"/>
    <property type="match status" value="1"/>
</dbReference>
<feature type="region of interest" description="Disordered" evidence="1">
    <location>
        <begin position="294"/>
        <end position="335"/>
    </location>
</feature>
<dbReference type="InterPro" id="IPR011333">
    <property type="entry name" value="SKP1/BTB/POZ_sf"/>
</dbReference>
<dbReference type="Pfam" id="PF07707">
    <property type="entry name" value="BACK"/>
    <property type="match status" value="1"/>
</dbReference>